<evidence type="ECO:0000313" key="1">
    <source>
        <dbReference type="EMBL" id="NEU74134.1"/>
    </source>
</evidence>
<dbReference type="GO" id="GO:0032259">
    <property type="term" value="P:methylation"/>
    <property type="evidence" value="ECO:0007669"/>
    <property type="project" value="UniProtKB-KW"/>
</dbReference>
<dbReference type="PANTHER" id="PTHR43861">
    <property type="entry name" value="TRANS-ACONITATE 2-METHYLTRANSFERASE-RELATED"/>
    <property type="match status" value="1"/>
</dbReference>
<protein>
    <submittedName>
        <fullName evidence="1">Methyltransferase domain-containing protein</fullName>
    </submittedName>
</protein>
<dbReference type="SUPFAM" id="SSF53335">
    <property type="entry name" value="S-adenosyl-L-methionine-dependent methyltransferases"/>
    <property type="match status" value="2"/>
</dbReference>
<keyword evidence="2" id="KW-1185">Reference proteome</keyword>
<dbReference type="AlphaFoldDB" id="A0A846HBR3"/>
<proteinExistence type="predicted"/>
<dbReference type="CDD" id="cd02440">
    <property type="entry name" value="AdoMet_MTases"/>
    <property type="match status" value="1"/>
</dbReference>
<dbReference type="Gene3D" id="3.40.50.150">
    <property type="entry name" value="Vaccinia Virus protein VP39"/>
    <property type="match status" value="2"/>
</dbReference>
<gene>
    <name evidence="1" type="ORF">PI95_016600</name>
</gene>
<reference evidence="1 2" key="1">
    <citation type="journal article" date="2015" name="Genome Announc.">
        <title>Draft Genome Sequence of Cyanobacterium Hassallia byssoidea Strain VB512170, Isolated from Monuments in India.</title>
        <authorList>
            <person name="Singh D."/>
            <person name="Chandrababunaidu M.M."/>
            <person name="Panda A."/>
            <person name="Sen D."/>
            <person name="Bhattacharyya S."/>
            <person name="Adhikary S.P."/>
            <person name="Tripathy S."/>
        </authorList>
    </citation>
    <scope>NUCLEOTIDE SEQUENCE [LARGE SCALE GENOMIC DNA]</scope>
    <source>
        <strain evidence="1 2">VB512170</strain>
    </source>
</reference>
<keyword evidence="1" id="KW-0808">Transferase</keyword>
<accession>A0A846HBR3</accession>
<comment type="caution">
    <text evidence="1">The sequence shown here is derived from an EMBL/GenBank/DDBJ whole genome shotgun (WGS) entry which is preliminary data.</text>
</comment>
<dbReference type="RefSeq" id="WP_039752496.1">
    <property type="nucleotide sequence ID" value="NZ_JTCM02000035.1"/>
</dbReference>
<organism evidence="1 2">
    <name type="scientific">Hassallia byssoidea VB512170</name>
    <dbReference type="NCBI Taxonomy" id="1304833"/>
    <lineage>
        <taxon>Bacteria</taxon>
        <taxon>Bacillati</taxon>
        <taxon>Cyanobacteriota</taxon>
        <taxon>Cyanophyceae</taxon>
        <taxon>Nostocales</taxon>
        <taxon>Tolypothrichaceae</taxon>
        <taxon>Hassallia</taxon>
    </lineage>
</organism>
<name>A0A846HBR3_9CYAN</name>
<dbReference type="EMBL" id="JTCM02000035">
    <property type="protein sequence ID" value="NEU74134.1"/>
    <property type="molecule type" value="Genomic_DNA"/>
</dbReference>
<evidence type="ECO:0000313" key="2">
    <source>
        <dbReference type="Proteomes" id="UP000031549"/>
    </source>
</evidence>
<keyword evidence="1" id="KW-0489">Methyltransferase</keyword>
<sequence length="703" mass="80750">MIEFTLTKDFSIIESVIVEEDWKIFDEKRSIATSEYYNFYYSYANSWKPKSILEIGVRRGYSAVSMLIGSGDSLERFVGIDSEVDLPSSSKFAQEIFRAHSNAEIKLINIDTQNSYIQDDIGIFDLIHIDADHTFHGCINDVLLALSLSKPGTKIIVDDCLYAPVRAAVEAVAKIYDTDLELKYVTNFRGHGLIQTLRSFPELANKEIRNQIINQQKSPFSVVNFSLIANNYSAIRTQAENFYTNNNNLSNDILNLIGQIINQTDSYLKDVVQKTKLTLNFYQDNGFCLDEIIQAVDLIESELLVNKDEVNYFFNRRFVGFVGKLQPEDVKLCKKVYTRLYLLNQFRIKLLASPVGKCFSYFCKSEKHFSYLATRISEGSNTFQFLEELPGIEKYSKSRAKNIVTNEGYLLVIILVDALINVLSNFESELEAQYWAKNQDKPKTEKLQLCPRKLEIGTVFDPATHYTEEYYNGAGLEYIMPDGTWNIYYGPAPTWEGFYLVLEILDGILDKEQGRKLLDIGCSFGDFVHKAVQRGWDAYGVDISSKAVKRANPDVRDRIICSDVNKPNEALDRQAPFDLITAWDFWEHIYESDLDQLMAGLFKLLRPGGVIFNIICTSAQAERDFVMNKGEMFTQENSLKLCSGHITIHKWHWWVKKFIEHGYVFDYDLAYLFQVARAEDENSNFANIVSWSSRNLLVLRKPE</sequence>
<dbReference type="GO" id="GO:0008168">
    <property type="term" value="F:methyltransferase activity"/>
    <property type="evidence" value="ECO:0007669"/>
    <property type="project" value="UniProtKB-KW"/>
</dbReference>
<dbReference type="Pfam" id="PF13578">
    <property type="entry name" value="Methyltransf_24"/>
    <property type="match status" value="1"/>
</dbReference>
<dbReference type="InterPro" id="IPR029063">
    <property type="entry name" value="SAM-dependent_MTases_sf"/>
</dbReference>
<dbReference type="Pfam" id="PF13489">
    <property type="entry name" value="Methyltransf_23"/>
    <property type="match status" value="1"/>
</dbReference>
<dbReference type="Proteomes" id="UP000031549">
    <property type="component" value="Unassembled WGS sequence"/>
</dbReference>